<comment type="caution">
    <text evidence="6">The sequence shown here is derived from an EMBL/GenBank/DDBJ whole genome shotgun (WGS) entry which is preliminary data.</text>
</comment>
<evidence type="ECO:0000256" key="4">
    <source>
        <dbReference type="PROSITE-ProRule" id="PRU00236"/>
    </source>
</evidence>
<dbReference type="InterPro" id="IPR003000">
    <property type="entry name" value="Sirtuin"/>
</dbReference>
<feature type="active site" description="Proton acceptor" evidence="3 4">
    <location>
        <position position="108"/>
    </location>
</feature>
<feature type="binding site" evidence="3">
    <location>
        <begin position="175"/>
        <end position="177"/>
    </location>
    <ligand>
        <name>NAD(+)</name>
        <dbReference type="ChEBI" id="CHEBI:57540"/>
    </ligand>
</feature>
<feature type="binding site" evidence="3 4">
    <location>
        <position position="119"/>
    </location>
    <ligand>
        <name>Zn(2+)</name>
        <dbReference type="ChEBI" id="CHEBI:29105"/>
    </ligand>
</feature>
<keyword evidence="1" id="KW-0808">Transferase</keyword>
<feature type="binding site" evidence="3 4">
    <location>
        <position position="138"/>
    </location>
    <ligand>
        <name>Zn(2+)</name>
        <dbReference type="ChEBI" id="CHEBI:29105"/>
    </ligand>
</feature>
<dbReference type="GO" id="GO:0017136">
    <property type="term" value="F:histone deacetylase activity, NAD-dependent"/>
    <property type="evidence" value="ECO:0007669"/>
    <property type="project" value="TreeGrafter"/>
</dbReference>
<dbReference type="AlphaFoldDB" id="A0A839ULQ4"/>
<dbReference type="NCBIfam" id="NF001755">
    <property type="entry name" value="PRK00481.1-5"/>
    <property type="match status" value="1"/>
</dbReference>
<feature type="binding site" evidence="3 4">
    <location>
        <position position="135"/>
    </location>
    <ligand>
        <name>Zn(2+)</name>
        <dbReference type="ChEBI" id="CHEBI:29105"/>
    </ligand>
</feature>
<comment type="similarity">
    <text evidence="3">Belongs to the sirtuin family. Class III subfamily.</text>
</comment>
<dbReference type="InterPro" id="IPR027546">
    <property type="entry name" value="Sirtuin_class_III"/>
</dbReference>
<sequence>MATPKMVVLTGAGISAESGLKTFRDNDGLWENHRIEDVATPEAFAANPELVYRFYNLRRSALLDTQPNAAHVALVELEHHLAQNFLLVTQNVDNLHEQAGSRQLLHMHGELTQARCTRCGTVVRWLQSLDAADVCGQCHTHGRLRPHIVWFGEMPLYMDEIYQALAACDVFVSIGTSGNVYPAAGFCEQAKAYGAKTVEINLEPSANAAHFDEGWYGPATMKVPEFVARVKNG</sequence>
<evidence type="ECO:0000259" key="5">
    <source>
        <dbReference type="PROSITE" id="PS50305"/>
    </source>
</evidence>
<evidence type="ECO:0000256" key="1">
    <source>
        <dbReference type="ARBA" id="ARBA00022679"/>
    </source>
</evidence>
<dbReference type="PANTHER" id="PTHR11085:SF4">
    <property type="entry name" value="NAD-DEPENDENT PROTEIN DEACYLASE"/>
    <property type="match status" value="1"/>
</dbReference>
<dbReference type="SUPFAM" id="SSF52467">
    <property type="entry name" value="DHS-like NAD/FAD-binding domain"/>
    <property type="match status" value="1"/>
</dbReference>
<dbReference type="PANTHER" id="PTHR11085">
    <property type="entry name" value="NAD-DEPENDENT PROTEIN DEACYLASE SIRTUIN-5, MITOCHONDRIAL-RELATED"/>
    <property type="match status" value="1"/>
</dbReference>
<dbReference type="GO" id="GO:0070403">
    <property type="term" value="F:NAD+ binding"/>
    <property type="evidence" value="ECO:0007669"/>
    <property type="project" value="UniProtKB-UniRule"/>
</dbReference>
<feature type="domain" description="Deacetylase sirtuin-type" evidence="5">
    <location>
        <begin position="1"/>
        <end position="233"/>
    </location>
</feature>
<dbReference type="Proteomes" id="UP000559987">
    <property type="component" value="Unassembled WGS sequence"/>
</dbReference>
<dbReference type="GO" id="GO:0005737">
    <property type="term" value="C:cytoplasm"/>
    <property type="evidence" value="ECO:0007669"/>
    <property type="project" value="UniProtKB-SubCell"/>
</dbReference>
<proteinExistence type="inferred from homology"/>
<dbReference type="HAMAP" id="MF_01121">
    <property type="entry name" value="Sirtuin_ClassIII"/>
    <property type="match status" value="1"/>
</dbReference>
<feature type="binding site" evidence="3">
    <location>
        <position position="219"/>
    </location>
    <ligand>
        <name>NAD(+)</name>
        <dbReference type="ChEBI" id="CHEBI:57540"/>
    </ligand>
</feature>
<feature type="binding site" evidence="3">
    <location>
        <position position="55"/>
    </location>
    <ligand>
        <name>substrate</name>
    </ligand>
</feature>
<feature type="binding site" evidence="3 4">
    <location>
        <position position="116"/>
    </location>
    <ligand>
        <name>Zn(2+)</name>
        <dbReference type="ChEBI" id="CHEBI:29105"/>
    </ligand>
</feature>
<comment type="catalytic activity">
    <reaction evidence="3">
        <text>N(6)-succinyl-L-lysyl-[protein] + NAD(+) + H2O = 2''-O-succinyl-ADP-D-ribose + nicotinamide + L-lysyl-[protein]</text>
        <dbReference type="Rhea" id="RHEA:47668"/>
        <dbReference type="Rhea" id="RHEA-COMP:9752"/>
        <dbReference type="Rhea" id="RHEA-COMP:11877"/>
        <dbReference type="ChEBI" id="CHEBI:15377"/>
        <dbReference type="ChEBI" id="CHEBI:17154"/>
        <dbReference type="ChEBI" id="CHEBI:29969"/>
        <dbReference type="ChEBI" id="CHEBI:57540"/>
        <dbReference type="ChEBI" id="CHEBI:87830"/>
        <dbReference type="ChEBI" id="CHEBI:87832"/>
    </reaction>
</comment>
<dbReference type="InterPro" id="IPR029035">
    <property type="entry name" value="DHS-like_NAD/FAD-binding_dom"/>
</dbReference>
<keyword evidence="6" id="KW-0378">Hydrolase</keyword>
<feature type="binding site" evidence="3">
    <location>
        <position position="58"/>
    </location>
    <ligand>
        <name>substrate</name>
    </ligand>
</feature>
<dbReference type="CDD" id="cd01412">
    <property type="entry name" value="SIRT5_Af1_CobB"/>
    <property type="match status" value="1"/>
</dbReference>
<reference evidence="6 7" key="1">
    <citation type="submission" date="2020-08" db="EMBL/GenBank/DDBJ databases">
        <title>Genomic Encyclopedia of Type Strains, Phase III (KMG-III): the genomes of soil and plant-associated and newly described type strains.</title>
        <authorList>
            <person name="Whitman W."/>
        </authorList>
    </citation>
    <scope>NUCLEOTIDE SEQUENCE [LARGE SCALE GENOMIC DNA]</scope>
    <source>
        <strain evidence="6 7">CECT 8571</strain>
    </source>
</reference>
<dbReference type="GO" id="GO:0008270">
    <property type="term" value="F:zinc ion binding"/>
    <property type="evidence" value="ECO:0007669"/>
    <property type="project" value="UniProtKB-UniRule"/>
</dbReference>
<evidence type="ECO:0000313" key="6">
    <source>
        <dbReference type="EMBL" id="MBB3168782.1"/>
    </source>
</evidence>
<evidence type="ECO:0000256" key="3">
    <source>
        <dbReference type="HAMAP-Rule" id="MF_01121"/>
    </source>
</evidence>
<dbReference type="GO" id="GO:0036055">
    <property type="term" value="F:protein-succinyllysine desuccinylase activity"/>
    <property type="evidence" value="ECO:0007669"/>
    <property type="project" value="UniProtKB-UniRule"/>
</dbReference>
<comment type="cofactor">
    <cofactor evidence="3">
        <name>Zn(2+)</name>
        <dbReference type="ChEBI" id="CHEBI:29105"/>
    </cofactor>
    <text evidence="3">Binds 1 zinc ion per subunit.</text>
</comment>
<evidence type="ECO:0000313" key="7">
    <source>
        <dbReference type="Proteomes" id="UP000559987"/>
    </source>
</evidence>
<name>A0A839ULQ4_9GAMM</name>
<comment type="function">
    <text evidence="3">NAD-dependent lysine deacetylase and desuccinylase that specifically removes acetyl and succinyl groups on target proteins. Modulates the activities of several proteins which are inactive in their acylated form.</text>
</comment>
<feature type="binding site" evidence="3">
    <location>
        <begin position="201"/>
        <end position="203"/>
    </location>
    <ligand>
        <name>NAD(+)</name>
        <dbReference type="ChEBI" id="CHEBI:57540"/>
    </ligand>
</feature>
<keyword evidence="3 4" id="KW-0862">Zinc</keyword>
<comment type="domain">
    <text evidence="3">2 residues (Tyr-55 and Arg-58) present in a large hydrophobic pocket are probably involved in substrate specificity. They are important for desuccinylation activity, but dispensable for deacetylation activity.</text>
</comment>
<keyword evidence="3" id="KW-0963">Cytoplasm</keyword>
<dbReference type="Gene3D" id="3.40.50.1220">
    <property type="entry name" value="TPP-binding domain"/>
    <property type="match status" value="1"/>
</dbReference>
<keyword evidence="7" id="KW-1185">Reference proteome</keyword>
<dbReference type="Gene3D" id="3.30.1600.10">
    <property type="entry name" value="SIR2/SIRT2 'Small Domain"/>
    <property type="match status" value="1"/>
</dbReference>
<dbReference type="GO" id="GO:0036054">
    <property type="term" value="F:protein-malonyllysine demalonylase activity"/>
    <property type="evidence" value="ECO:0007669"/>
    <property type="project" value="InterPro"/>
</dbReference>
<comment type="subcellular location">
    <subcellularLocation>
        <location evidence="3">Cytoplasm</location>
    </subcellularLocation>
</comment>
<dbReference type="Pfam" id="PF02146">
    <property type="entry name" value="SIR2"/>
    <property type="match status" value="1"/>
</dbReference>
<keyword evidence="2 3" id="KW-0520">NAD</keyword>
<dbReference type="EMBL" id="JACHXZ010000002">
    <property type="protein sequence ID" value="MBB3168782.1"/>
    <property type="molecule type" value="Genomic_DNA"/>
</dbReference>
<dbReference type="PROSITE" id="PS50305">
    <property type="entry name" value="SIRTUIN"/>
    <property type="match status" value="1"/>
</dbReference>
<protein>
    <recommendedName>
        <fullName evidence="3">NAD-dependent protein deacylase</fullName>
        <ecNumber evidence="3">2.3.1.286</ecNumber>
    </recommendedName>
    <alternativeName>
        <fullName evidence="3">Regulatory protein SIR2 homolog</fullName>
    </alternativeName>
</protein>
<dbReference type="InterPro" id="IPR026591">
    <property type="entry name" value="Sirtuin_cat_small_dom_sf"/>
</dbReference>
<feature type="binding site" evidence="3">
    <location>
        <begin position="90"/>
        <end position="93"/>
    </location>
    <ligand>
        <name>NAD(+)</name>
        <dbReference type="ChEBI" id="CHEBI:57540"/>
    </ligand>
</feature>
<evidence type="ECO:0000256" key="2">
    <source>
        <dbReference type="ARBA" id="ARBA00023027"/>
    </source>
</evidence>
<keyword evidence="3 4" id="KW-0479">Metal-binding</keyword>
<dbReference type="InterPro" id="IPR050134">
    <property type="entry name" value="NAD-dep_sirtuin_deacylases"/>
</dbReference>
<accession>A0A839ULQ4</accession>
<gene>
    <name evidence="3" type="primary">cobB</name>
    <name evidence="6" type="ORF">FHS30_001966</name>
</gene>
<dbReference type="RefSeq" id="WP_343049012.1">
    <property type="nucleotide sequence ID" value="NZ_JACHXZ010000002.1"/>
</dbReference>
<feature type="binding site" evidence="3">
    <location>
        <begin position="11"/>
        <end position="30"/>
    </location>
    <ligand>
        <name>NAD(+)</name>
        <dbReference type="ChEBI" id="CHEBI:57540"/>
    </ligand>
</feature>
<dbReference type="EC" id="2.3.1.286" evidence="3"/>
<dbReference type="InterPro" id="IPR026590">
    <property type="entry name" value="Ssirtuin_cat_dom"/>
</dbReference>
<comment type="catalytic activity">
    <reaction evidence="3">
        <text>N(6)-acetyl-L-lysyl-[protein] + NAD(+) + H2O = 2''-O-acetyl-ADP-D-ribose + nicotinamide + L-lysyl-[protein]</text>
        <dbReference type="Rhea" id="RHEA:43636"/>
        <dbReference type="Rhea" id="RHEA-COMP:9752"/>
        <dbReference type="Rhea" id="RHEA-COMP:10731"/>
        <dbReference type="ChEBI" id="CHEBI:15377"/>
        <dbReference type="ChEBI" id="CHEBI:17154"/>
        <dbReference type="ChEBI" id="CHEBI:29969"/>
        <dbReference type="ChEBI" id="CHEBI:57540"/>
        <dbReference type="ChEBI" id="CHEBI:61930"/>
        <dbReference type="ChEBI" id="CHEBI:83767"/>
        <dbReference type="EC" id="2.3.1.286"/>
    </reaction>
</comment>
<organism evidence="6 7">
    <name type="scientific">Simiduia aestuariiviva</name>
    <dbReference type="NCBI Taxonomy" id="1510459"/>
    <lineage>
        <taxon>Bacteria</taxon>
        <taxon>Pseudomonadati</taxon>
        <taxon>Pseudomonadota</taxon>
        <taxon>Gammaproteobacteria</taxon>
        <taxon>Cellvibrionales</taxon>
        <taxon>Cellvibrionaceae</taxon>
        <taxon>Simiduia</taxon>
    </lineage>
</organism>